<gene>
    <name evidence="1" type="ORF">NM688_g5182</name>
</gene>
<keyword evidence="2" id="KW-1185">Reference proteome</keyword>
<organism evidence="1 2">
    <name type="scientific">Phlebia brevispora</name>
    <dbReference type="NCBI Taxonomy" id="194682"/>
    <lineage>
        <taxon>Eukaryota</taxon>
        <taxon>Fungi</taxon>
        <taxon>Dikarya</taxon>
        <taxon>Basidiomycota</taxon>
        <taxon>Agaricomycotina</taxon>
        <taxon>Agaricomycetes</taxon>
        <taxon>Polyporales</taxon>
        <taxon>Meruliaceae</taxon>
        <taxon>Phlebia</taxon>
    </lineage>
</organism>
<proteinExistence type="predicted"/>
<comment type="caution">
    <text evidence="1">The sequence shown here is derived from an EMBL/GenBank/DDBJ whole genome shotgun (WGS) entry which is preliminary data.</text>
</comment>
<dbReference type="EMBL" id="JANHOG010000933">
    <property type="protein sequence ID" value="KAJ3549372.1"/>
    <property type="molecule type" value="Genomic_DNA"/>
</dbReference>
<dbReference type="Proteomes" id="UP001148662">
    <property type="component" value="Unassembled WGS sequence"/>
</dbReference>
<evidence type="ECO:0000313" key="2">
    <source>
        <dbReference type="Proteomes" id="UP001148662"/>
    </source>
</evidence>
<reference evidence="1" key="1">
    <citation type="submission" date="2022-07" db="EMBL/GenBank/DDBJ databases">
        <title>Genome Sequence of Phlebia brevispora.</title>
        <authorList>
            <person name="Buettner E."/>
        </authorList>
    </citation>
    <scope>NUCLEOTIDE SEQUENCE</scope>
    <source>
        <strain evidence="1">MPL23</strain>
    </source>
</reference>
<protein>
    <submittedName>
        <fullName evidence="1">Uncharacterized protein</fullName>
    </submittedName>
</protein>
<accession>A0ACC1SZA3</accession>
<name>A0ACC1SZA3_9APHY</name>
<evidence type="ECO:0000313" key="1">
    <source>
        <dbReference type="EMBL" id="KAJ3549372.1"/>
    </source>
</evidence>
<sequence>MLDTTGLNNGTVQAFVCGGGDYSTDVCLGICPNPDIMGIGVRLAFYIQSCVNTLLVIFSPTDSVPTTWAGTLLTTALIVAAIVLKAARQQSQLTLYHGTLILNFATLSSISSLAVAPMLPIWRLSPAEYYRHELEQHMLHPPGDEGHDANHTVVTSPFYVNIKKRELKAAQKRARIVLSLAILIQVALQWTWGIYLFVSPNYSQQECSGDTKIVMYLMSFNVSQINTYDPTVRTPGMHPAQYFVWASWILFNLLITFGLIIILAVSSSTLSAVPVSSEQSASTPNTPALTALYNVFVHCLLSVGADATRLVLIMYYVVVFVLWVAFIYTIEHQRSENAVFAGENDFKGFGQITAFLLSLAPLWTLFVGLYKYPALRRRLKNQHGLFGTQHPNLSAAELDASPGHSSLPSEEQYLLHNLSPQSDQHRLSPSMPSVVVHSAYSSETQVSQDEYPAALSFSTPHMQRRSTHWRNVSY</sequence>